<dbReference type="Proteomes" id="UP000427071">
    <property type="component" value="Chromosome"/>
</dbReference>
<evidence type="ECO:0008006" key="4">
    <source>
        <dbReference type="Google" id="ProtNLM"/>
    </source>
</evidence>
<reference evidence="3" key="1">
    <citation type="submission" date="2019-11" db="EMBL/GenBank/DDBJ databases">
        <title>Complete genome sequence of Corynebacterium kalinowskii 1959, a novel Corynebacterium species isolated from soil of a small paddock in Vilsendorf, Germany.</title>
        <authorList>
            <person name="Schaffert L."/>
            <person name="Ruwe M."/>
            <person name="Milse J."/>
            <person name="Hanuschka K."/>
            <person name="Ortseifen V."/>
            <person name="Droste J."/>
            <person name="Brandt D."/>
            <person name="Schlueter L."/>
            <person name="Kutter Y."/>
            <person name="Vinke S."/>
            <person name="Viehoefer P."/>
            <person name="Jacob L."/>
            <person name="Luebke N.-C."/>
            <person name="Schulte-Berndt E."/>
            <person name="Hain C."/>
            <person name="Linder M."/>
            <person name="Schmidt P."/>
            <person name="Wollenschlaeger L."/>
            <person name="Luttermann T."/>
            <person name="Thieme E."/>
            <person name="Hassa J."/>
            <person name="Haak M."/>
            <person name="Wittchen M."/>
            <person name="Mentz A."/>
            <person name="Persicke M."/>
            <person name="Busche T."/>
            <person name="Ruckert C."/>
        </authorList>
    </citation>
    <scope>NUCLEOTIDE SEQUENCE [LARGE SCALE GENOMIC DNA]</scope>
    <source>
        <strain evidence="3">1959</strain>
    </source>
</reference>
<evidence type="ECO:0000256" key="1">
    <source>
        <dbReference type="SAM" id="Phobius"/>
    </source>
</evidence>
<gene>
    <name evidence="2" type="ORF">CKALI_09535</name>
</gene>
<dbReference type="RefSeq" id="WP_156193113.1">
    <property type="nucleotide sequence ID" value="NZ_CP046452.1"/>
</dbReference>
<name>A0A6B8VC93_9CORY</name>
<keyword evidence="3" id="KW-1185">Reference proteome</keyword>
<accession>A0A6B8VC93</accession>
<organism evidence="2 3">
    <name type="scientific">Corynebacterium kalinowskii</name>
    <dbReference type="NCBI Taxonomy" id="2675216"/>
    <lineage>
        <taxon>Bacteria</taxon>
        <taxon>Bacillati</taxon>
        <taxon>Actinomycetota</taxon>
        <taxon>Actinomycetes</taxon>
        <taxon>Mycobacteriales</taxon>
        <taxon>Corynebacteriaceae</taxon>
        <taxon>Corynebacterium</taxon>
    </lineage>
</organism>
<proteinExistence type="predicted"/>
<dbReference type="AlphaFoldDB" id="A0A6B8VC93"/>
<keyword evidence="1" id="KW-0472">Membrane</keyword>
<protein>
    <recommendedName>
        <fullName evidence="4">DUF393 domain-containing protein</fullName>
    </recommendedName>
</protein>
<evidence type="ECO:0000313" key="3">
    <source>
        <dbReference type="Proteomes" id="UP000427071"/>
    </source>
</evidence>
<dbReference type="KEGG" id="ckw:CKALI_09535"/>
<keyword evidence="1" id="KW-1133">Transmembrane helix</keyword>
<keyword evidence="1" id="KW-0812">Transmembrane</keyword>
<evidence type="ECO:0000313" key="2">
    <source>
        <dbReference type="EMBL" id="QGU02762.1"/>
    </source>
</evidence>
<sequence>MFFYDSDCGFCVWSLGHLQALTTDLPASPGKGLYIQRNAYFVDSDNRVYLGHKAISQALRHYGRTSLIRIGGLVLGLPIFAPIYRIIVWNRHRLGPLVGADTCAL</sequence>
<dbReference type="EMBL" id="CP046452">
    <property type="protein sequence ID" value="QGU02762.1"/>
    <property type="molecule type" value="Genomic_DNA"/>
</dbReference>
<feature type="transmembrane region" description="Helical" evidence="1">
    <location>
        <begin position="67"/>
        <end position="87"/>
    </location>
</feature>